<evidence type="ECO:0000256" key="2">
    <source>
        <dbReference type="ARBA" id="ARBA00022777"/>
    </source>
</evidence>
<evidence type="ECO:0000313" key="5">
    <source>
        <dbReference type="Proteomes" id="UP000242715"/>
    </source>
</evidence>
<dbReference type="Proteomes" id="UP000242715">
    <property type="component" value="Unassembled WGS sequence"/>
</dbReference>
<dbReference type="GO" id="GO:0016301">
    <property type="term" value="F:kinase activity"/>
    <property type="evidence" value="ECO:0007669"/>
    <property type="project" value="UniProtKB-KW"/>
</dbReference>
<dbReference type="Gene3D" id="3.40.1190.20">
    <property type="match status" value="1"/>
</dbReference>
<dbReference type="InterPro" id="IPR052562">
    <property type="entry name" value="Ketohexokinase-related"/>
</dbReference>
<reference evidence="5" key="1">
    <citation type="journal article" date="2017" name="Front. Plant Sci.">
        <title>Climate Clever Clovers: New Paradigm to Reduce the Environmental Footprint of Ruminants by Breeding Low Methanogenic Forages Utilizing Haplotype Variation.</title>
        <authorList>
            <person name="Kaur P."/>
            <person name="Appels R."/>
            <person name="Bayer P.E."/>
            <person name="Keeble-Gagnere G."/>
            <person name="Wang J."/>
            <person name="Hirakawa H."/>
            <person name="Shirasawa K."/>
            <person name="Vercoe P."/>
            <person name="Stefanova K."/>
            <person name="Durmic Z."/>
            <person name="Nichols P."/>
            <person name="Revell C."/>
            <person name="Isobe S.N."/>
            <person name="Edwards D."/>
            <person name="Erskine W."/>
        </authorList>
    </citation>
    <scope>NUCLEOTIDE SEQUENCE [LARGE SCALE GENOMIC DNA]</scope>
    <source>
        <strain evidence="5">cv. Daliak</strain>
    </source>
</reference>
<dbReference type="Pfam" id="PF00294">
    <property type="entry name" value="PfkB"/>
    <property type="match status" value="1"/>
</dbReference>
<keyword evidence="2" id="KW-0418">Kinase</keyword>
<accession>A0A2Z6MBU3</accession>
<evidence type="ECO:0000259" key="3">
    <source>
        <dbReference type="Pfam" id="PF00294"/>
    </source>
</evidence>
<gene>
    <name evidence="4" type="ORF">TSUD_29950</name>
</gene>
<keyword evidence="1" id="KW-0808">Transferase</keyword>
<keyword evidence="5" id="KW-1185">Reference proteome</keyword>
<dbReference type="PANTHER" id="PTHR42774">
    <property type="entry name" value="PHOSPHOTRANSFERASE SYSTEM TRANSPORT PROTEIN"/>
    <property type="match status" value="1"/>
</dbReference>
<sequence>MNVQGGGNTGNALTCAARLGLKPRIISKVANDPQGRALIEELEAEGVDTSSFVVSKEGTTPFSYIIIDNHTKTRTCIFTEGYPPLVPKDLSRAKLLSALNGARVAYFDGRMPATTLVIAQEAFRQNISILVDAERPREGLNELLDLTDYVVCSEKFPQASKSYHEAWTETSSIPRALVSIILRLPRLKFVIATLGKDGCIMLEKCADEGIGSVCGRLYFGTSEKIPPSELIDTTGAGDAFAGAVLYAICANFSPEKMLPFASYVAAAKCRSLGARNGLPYRTDPYLATFIN</sequence>
<dbReference type="InterPro" id="IPR029056">
    <property type="entry name" value="Ribokinase-like"/>
</dbReference>
<proteinExistence type="predicted"/>
<dbReference type="AlphaFoldDB" id="A0A2Z6MBU3"/>
<organism evidence="4 5">
    <name type="scientific">Trifolium subterraneum</name>
    <name type="common">Subterranean clover</name>
    <dbReference type="NCBI Taxonomy" id="3900"/>
    <lineage>
        <taxon>Eukaryota</taxon>
        <taxon>Viridiplantae</taxon>
        <taxon>Streptophyta</taxon>
        <taxon>Embryophyta</taxon>
        <taxon>Tracheophyta</taxon>
        <taxon>Spermatophyta</taxon>
        <taxon>Magnoliopsida</taxon>
        <taxon>eudicotyledons</taxon>
        <taxon>Gunneridae</taxon>
        <taxon>Pentapetalae</taxon>
        <taxon>rosids</taxon>
        <taxon>fabids</taxon>
        <taxon>Fabales</taxon>
        <taxon>Fabaceae</taxon>
        <taxon>Papilionoideae</taxon>
        <taxon>50 kb inversion clade</taxon>
        <taxon>NPAAA clade</taxon>
        <taxon>Hologalegina</taxon>
        <taxon>IRL clade</taxon>
        <taxon>Trifolieae</taxon>
        <taxon>Trifolium</taxon>
    </lineage>
</organism>
<dbReference type="EMBL" id="DF973357">
    <property type="protein sequence ID" value="GAU27563.1"/>
    <property type="molecule type" value="Genomic_DNA"/>
</dbReference>
<evidence type="ECO:0000313" key="4">
    <source>
        <dbReference type="EMBL" id="GAU27563.1"/>
    </source>
</evidence>
<name>A0A2Z6MBU3_TRISU</name>
<dbReference type="InterPro" id="IPR011611">
    <property type="entry name" value="PfkB_dom"/>
</dbReference>
<dbReference type="InterPro" id="IPR002173">
    <property type="entry name" value="Carboh/pur_kinase_PfkB_CS"/>
</dbReference>
<evidence type="ECO:0000256" key="1">
    <source>
        <dbReference type="ARBA" id="ARBA00022679"/>
    </source>
</evidence>
<dbReference type="PANTHER" id="PTHR42774:SF7">
    <property type="entry name" value="PFKB FAMILY CARBOHYDRATE KINASE"/>
    <property type="match status" value="1"/>
</dbReference>
<dbReference type="PROSITE" id="PS00584">
    <property type="entry name" value="PFKB_KINASES_2"/>
    <property type="match status" value="1"/>
</dbReference>
<protein>
    <recommendedName>
        <fullName evidence="3">Carbohydrate kinase PfkB domain-containing protein</fullName>
    </recommendedName>
</protein>
<dbReference type="OrthoDB" id="204058at2759"/>
<dbReference type="SUPFAM" id="SSF53613">
    <property type="entry name" value="Ribokinase-like"/>
    <property type="match status" value="1"/>
</dbReference>
<feature type="domain" description="Carbohydrate kinase PfkB" evidence="3">
    <location>
        <begin position="4"/>
        <end position="279"/>
    </location>
</feature>